<feature type="non-terminal residue" evidence="2">
    <location>
        <position position="1"/>
    </location>
</feature>
<keyword evidence="1" id="KW-0175">Coiled coil</keyword>
<protein>
    <recommendedName>
        <fullName evidence="4">MobA/MobL protein domain-containing protein</fullName>
    </recommendedName>
</protein>
<evidence type="ECO:0000256" key="1">
    <source>
        <dbReference type="SAM" id="Coils"/>
    </source>
</evidence>
<comment type="caution">
    <text evidence="2">The sequence shown here is derived from an EMBL/GenBank/DDBJ whole genome shotgun (WGS) entry which is preliminary data.</text>
</comment>
<dbReference type="RefSeq" id="WP_178390039.1">
    <property type="nucleotide sequence ID" value="NZ_MPJZ01000019.1"/>
</dbReference>
<sequence>EKLERVCDDLVEQIVGKNHDYEYAVHWNHSRTNLHVHILFSERENQLEIEPKTYKKDIWHDKDTHKLAKAGAENAVLIHRKGDIQRNKDGSVKYKSEILQPKDTKFKTRKWMHDKNESIQSILKRYGYDLEITKSDSPYLAQKKLYKNARSDYLEKAKAWNAEVKRYNDGVRQHIELEPEQRENYVSIKREVLANVKEANAEERKITPEAVSLVQDMATWVHKTLLKLKRYINEKSKESEVLKRWEESKTKFSNLFRRSRDLRSETEAVKDKIDNFEQAKKHFADVIDSKLELIEEMQAEITQLKSLESRAYRGWSEEDYEEAIEGLDISERIEQAKEVLDRKERWYDDYER</sequence>
<proteinExistence type="predicted"/>
<name>A0A1Q9YMT8_9FIRM</name>
<dbReference type="Proteomes" id="UP000186758">
    <property type="component" value="Unassembled WGS sequence"/>
</dbReference>
<dbReference type="AlphaFoldDB" id="A0A1Q9YMT8"/>
<gene>
    <name evidence="2" type="ORF">BO223_01620</name>
</gene>
<evidence type="ECO:0008006" key="4">
    <source>
        <dbReference type="Google" id="ProtNLM"/>
    </source>
</evidence>
<reference evidence="2 3" key="1">
    <citation type="submission" date="2016-11" db="EMBL/GenBank/DDBJ databases">
        <title>Description of two novel members of the family Erysipelotrichaceae: Ileibacterium lipovorans gen. nov., sp. nov. and Dubosiella newyorkensis, gen. nov., sp. nov.</title>
        <authorList>
            <person name="Cox L.M."/>
            <person name="Sohn J."/>
            <person name="Tyrrell K.L."/>
            <person name="Citron D.M."/>
            <person name="Lawson P.A."/>
            <person name="Patel N.B."/>
            <person name="Iizumi T."/>
            <person name="Perez-Perez G.I."/>
            <person name="Goldstein E.J."/>
            <person name="Blaser M.J."/>
        </authorList>
    </citation>
    <scope>NUCLEOTIDE SEQUENCE [LARGE SCALE GENOMIC DNA]</scope>
    <source>
        <strain evidence="2 3">NYU-BL-K8</strain>
    </source>
</reference>
<evidence type="ECO:0000313" key="2">
    <source>
        <dbReference type="EMBL" id="OLU46817.1"/>
    </source>
</evidence>
<accession>A0A1Q9YMT8</accession>
<dbReference type="Gene3D" id="3.30.930.30">
    <property type="match status" value="1"/>
</dbReference>
<dbReference type="EMBL" id="MPJZ01000019">
    <property type="protein sequence ID" value="OLU46817.1"/>
    <property type="molecule type" value="Genomic_DNA"/>
</dbReference>
<feature type="coiled-coil region" evidence="1">
    <location>
        <begin position="228"/>
        <end position="310"/>
    </location>
</feature>
<evidence type="ECO:0000313" key="3">
    <source>
        <dbReference type="Proteomes" id="UP000186758"/>
    </source>
</evidence>
<organism evidence="2 3">
    <name type="scientific">Faecalibaculum rodentium</name>
    <dbReference type="NCBI Taxonomy" id="1702221"/>
    <lineage>
        <taxon>Bacteria</taxon>
        <taxon>Bacillati</taxon>
        <taxon>Bacillota</taxon>
        <taxon>Erysipelotrichia</taxon>
        <taxon>Erysipelotrichales</taxon>
        <taxon>Erysipelotrichaceae</taxon>
        <taxon>Faecalibaculum</taxon>
    </lineage>
</organism>